<dbReference type="OrthoDB" id="5135899at2"/>
<dbReference type="AlphaFoldDB" id="D1BBM1"/>
<accession>D1BBM1</accession>
<dbReference type="RefSeq" id="WP_012867861.1">
    <property type="nucleotide sequence ID" value="NC_013521.1"/>
</dbReference>
<dbReference type="Proteomes" id="UP000000322">
    <property type="component" value="Chromosome"/>
</dbReference>
<proteinExistence type="predicted"/>
<gene>
    <name evidence="2" type="ordered locus">Sked_28900</name>
</gene>
<evidence type="ECO:0000313" key="2">
    <source>
        <dbReference type="EMBL" id="ACZ22792.1"/>
    </source>
</evidence>
<dbReference type="HOGENOM" id="CLU_324621_0_0_11"/>
<name>D1BBM1_SANKS</name>
<dbReference type="eggNOG" id="COG5519">
    <property type="taxonomic scope" value="Bacteria"/>
</dbReference>
<evidence type="ECO:0000259" key="1">
    <source>
        <dbReference type="Pfam" id="PF12965"/>
    </source>
</evidence>
<keyword evidence="3" id="KW-1185">Reference proteome</keyword>
<feature type="domain" description="DUF3854" evidence="1">
    <location>
        <begin position="122"/>
        <end position="224"/>
    </location>
</feature>
<dbReference type="Pfam" id="PF12965">
    <property type="entry name" value="DUF3854"/>
    <property type="match status" value="1"/>
</dbReference>
<dbReference type="STRING" id="446469.Sked_28900"/>
<reference evidence="2 3" key="1">
    <citation type="journal article" date="2009" name="Stand. Genomic Sci.">
        <title>Complete genome sequence of Sanguibacter keddieii type strain (ST-74).</title>
        <authorList>
            <person name="Ivanova N."/>
            <person name="Sikorski J."/>
            <person name="Sims D."/>
            <person name="Brettin T."/>
            <person name="Detter J.C."/>
            <person name="Han C."/>
            <person name="Lapidus A."/>
            <person name="Copeland A."/>
            <person name="Glavina Del Rio T."/>
            <person name="Nolan M."/>
            <person name="Chen F."/>
            <person name="Lucas S."/>
            <person name="Tice H."/>
            <person name="Cheng J.F."/>
            <person name="Bruce D."/>
            <person name="Goodwin L."/>
            <person name="Pitluck S."/>
            <person name="Pati A."/>
            <person name="Mavromatis K."/>
            <person name="Chen A."/>
            <person name="Palaniappan K."/>
            <person name="D'haeseleer P."/>
            <person name="Chain P."/>
            <person name="Bristow J."/>
            <person name="Eisen J.A."/>
            <person name="Markowitz V."/>
            <person name="Hugenholtz P."/>
            <person name="Goker M."/>
            <person name="Pukall R."/>
            <person name="Klenk H.P."/>
            <person name="Kyrpides N.C."/>
        </authorList>
    </citation>
    <scope>NUCLEOTIDE SEQUENCE [LARGE SCALE GENOMIC DNA]</scope>
    <source>
        <strain evidence="3">ATCC 51767 / DSM 10542 / NCFB 3025 / ST-74</strain>
    </source>
</reference>
<dbReference type="InterPro" id="IPR024385">
    <property type="entry name" value="DUF3854"/>
</dbReference>
<protein>
    <recommendedName>
        <fullName evidence="1">DUF3854 domain-containing protein</fullName>
    </recommendedName>
</protein>
<dbReference type="EMBL" id="CP001819">
    <property type="protein sequence ID" value="ACZ22792.1"/>
    <property type="molecule type" value="Genomic_DNA"/>
</dbReference>
<evidence type="ECO:0000313" key="3">
    <source>
        <dbReference type="Proteomes" id="UP000000322"/>
    </source>
</evidence>
<dbReference type="KEGG" id="ske:Sked_28900"/>
<sequence length="889" mass="94865">MSNTSTAPAPVAITRPTRIIAPHVDMLRKSGISEEEALARGIFSCMGPNDLDKTTLSHHGGGALTGLVFPLTEADGTTSYQMRLDDQHVTEARGKYLQESGRGAILTVPKKRQHLVGKAEKILIVEGTKQTIAADIYLPADWLVIGIQGCRNFSKAGVPLPEIGKLVTVNAEVIIAFDADVKSNLNVWTAASDLQAHLHTNLGTQKAKIASIGGGSKMGLDDALGSNPVSENRTGQLMRIIEAATTSLGRKPAKKKAAPRKSIGASMAGVVMDWEAGQITERATQDADGTMHPGELLADFAIRTTATWSGRDDLNPHRETGGSTFDPYHSMIIATGSGDDRIEVELPRVPENRRRDIPWLLSQAGAEFTTLYYCERPGQLADIRSAIRSSITDDKLNAAEYRRTGWVDDEVHGVAYLHNGLALSSSGFVRGMRSKLNDGVFSQIAYPDPLWSFDRQTIDSATVTAIDEALGALQHFADPTAFYAIEGNYFWGVMGGPQRGAVAAIGKPGSGKSTIAALVRSRSGKAFARGQMISASSTAKALADAGAGVHQGQVIIDDMWKVGDSKDAREGHSAAASQIARRVYDGAGAGRARLAEGVDGEYNTRRPHGSAPAFVLLGESIPAPGKEGLPVSAQERLLVVRIDRETTLADADGTSARALEKLAASGDMNLSSAAFIQWCAKSIEAMGGLEAWQSHLADRRARMETQIERRQQSAIPTTRAREVLASVLVGYEAYLRFATECGRLTKQEATEIFSDAADRLCAAQAAHVADLSTAETLIDSLRSAVASGRAVIDGESSSVDKIIVGREYTPRGTDTRMVAFLPDEVARVLGVSIAEARKGLKDVSVPDPKGAATWTVAFGSKSSARLYAVPMEIWNPGAEDEEPAPAVDF</sequence>
<organism evidence="2 3">
    <name type="scientific">Sanguibacter keddieii (strain ATCC 51767 / DSM 10542 / NCFB 3025 / ST-74)</name>
    <dbReference type="NCBI Taxonomy" id="446469"/>
    <lineage>
        <taxon>Bacteria</taxon>
        <taxon>Bacillati</taxon>
        <taxon>Actinomycetota</taxon>
        <taxon>Actinomycetes</taxon>
        <taxon>Micrococcales</taxon>
        <taxon>Sanguibacteraceae</taxon>
        <taxon>Sanguibacter</taxon>
    </lineage>
</organism>